<feature type="signal peptide" evidence="2">
    <location>
        <begin position="1"/>
        <end position="24"/>
    </location>
</feature>
<dbReference type="EMBL" id="UGYV01000004">
    <property type="protein sequence ID" value="SUJ10033.1"/>
    <property type="molecule type" value="Genomic_DNA"/>
</dbReference>
<dbReference type="InterPro" id="IPR039555">
    <property type="entry name" value="TraF/TrbB"/>
</dbReference>
<protein>
    <submittedName>
        <fullName evidence="3">Conjugal pilus assembly protein TraF</fullName>
    </submittedName>
</protein>
<evidence type="ECO:0000313" key="4">
    <source>
        <dbReference type="Proteomes" id="UP000255061"/>
    </source>
</evidence>
<evidence type="ECO:0000256" key="2">
    <source>
        <dbReference type="SAM" id="SignalP"/>
    </source>
</evidence>
<dbReference type="RefSeq" id="WP_115407337.1">
    <property type="nucleotide sequence ID" value="NZ_UGYV01000004.1"/>
</dbReference>
<gene>
    <name evidence="3" type="ORF">NCTC10736_04083</name>
</gene>
<sequence length="329" mass="36627">MFNNTALKVFIICLFGGGQTFALAADGFYNQSQRGWFWHEPVPESETEPEAETEPDQVSAPPTTDEKMVNIDAEWLKENLPQLQANAINNPTNENLGAFYAAQRLMLDISSKFATNTSDFFRKEANWLSEDHRRPTEAFMLTRFKEDVQKAQEPVIEKIATQAGLWFFYSSTCPYCIKQLPLIKHLASRYGLNVLYVSLDGGSIPGIPEDKIVIDIDGRASTQFSVTVTPTTFLVSNDATKFELLSNGVSSLSKLQDALVNVAHKYSWISDDEFKSVQSVRGTNVLANGQLQVKESELSNPAFLYDALQSRVDLTNSPIGTPIQSGVHQ</sequence>
<evidence type="ECO:0000256" key="1">
    <source>
        <dbReference type="SAM" id="MobiDB-lite"/>
    </source>
</evidence>
<feature type="chain" id="PRO_5016590760" evidence="2">
    <location>
        <begin position="25"/>
        <end position="329"/>
    </location>
</feature>
<reference evidence="3 4" key="1">
    <citation type="submission" date="2018-06" db="EMBL/GenBank/DDBJ databases">
        <authorList>
            <consortium name="Pathogen Informatics"/>
            <person name="Doyle S."/>
        </authorList>
    </citation>
    <scope>NUCLEOTIDE SEQUENCE [LARGE SCALE GENOMIC DNA]</scope>
    <source>
        <strain evidence="3 4">NCTC10736</strain>
    </source>
</reference>
<name>A0A380BZI8_9GAMM</name>
<dbReference type="InterPro" id="IPR036249">
    <property type="entry name" value="Thioredoxin-like_sf"/>
</dbReference>
<dbReference type="Pfam" id="PF13728">
    <property type="entry name" value="TraF"/>
    <property type="match status" value="1"/>
</dbReference>
<feature type="region of interest" description="Disordered" evidence="1">
    <location>
        <begin position="42"/>
        <end position="64"/>
    </location>
</feature>
<accession>A0A380BZI8</accession>
<organism evidence="3 4">
    <name type="scientific">Shewanella morhuae</name>
    <dbReference type="NCBI Taxonomy" id="365591"/>
    <lineage>
        <taxon>Bacteria</taxon>
        <taxon>Pseudomonadati</taxon>
        <taxon>Pseudomonadota</taxon>
        <taxon>Gammaproteobacteria</taxon>
        <taxon>Alteromonadales</taxon>
        <taxon>Shewanellaceae</taxon>
        <taxon>Shewanella</taxon>
    </lineage>
</organism>
<feature type="compositionally biased region" description="Acidic residues" evidence="1">
    <location>
        <begin position="43"/>
        <end position="55"/>
    </location>
</feature>
<evidence type="ECO:0000313" key="3">
    <source>
        <dbReference type="EMBL" id="SUJ10033.1"/>
    </source>
</evidence>
<dbReference type="Proteomes" id="UP000255061">
    <property type="component" value="Unassembled WGS sequence"/>
</dbReference>
<dbReference type="Gene3D" id="3.40.30.10">
    <property type="entry name" value="Glutaredoxin"/>
    <property type="match status" value="1"/>
</dbReference>
<proteinExistence type="predicted"/>
<dbReference type="AlphaFoldDB" id="A0A380BZI8"/>
<keyword evidence="2" id="KW-0732">Signal</keyword>
<dbReference type="SUPFAM" id="SSF52833">
    <property type="entry name" value="Thioredoxin-like"/>
    <property type="match status" value="1"/>
</dbReference>